<keyword evidence="2" id="KW-0479">Metal-binding</keyword>
<evidence type="ECO:0000256" key="3">
    <source>
        <dbReference type="ARBA" id="ARBA00023004"/>
    </source>
</evidence>
<reference evidence="6 7" key="1">
    <citation type="submission" date="2019-06" db="EMBL/GenBank/DDBJ databases">
        <title>Genomic Encyclopedia of Type Strains, Phase IV (KMG-V): Genome sequencing to study the core and pangenomes of soil and plant-associated prokaryotes.</title>
        <authorList>
            <person name="Whitman W."/>
        </authorList>
    </citation>
    <scope>NUCLEOTIDE SEQUENCE [LARGE SCALE GENOMIC DNA]</scope>
    <source>
        <strain evidence="6 7">BR 10355</strain>
    </source>
</reference>
<dbReference type="GO" id="GO:0051537">
    <property type="term" value="F:2 iron, 2 sulfur cluster binding"/>
    <property type="evidence" value="ECO:0007669"/>
    <property type="project" value="UniProtKB-KW"/>
</dbReference>
<dbReference type="Pfam" id="PF00355">
    <property type="entry name" value="Rieske"/>
    <property type="match status" value="1"/>
</dbReference>
<dbReference type="InterPro" id="IPR017941">
    <property type="entry name" value="Rieske_2Fe-2S"/>
</dbReference>
<dbReference type="PANTHER" id="PTHR40261">
    <property type="match status" value="1"/>
</dbReference>
<dbReference type="SUPFAM" id="SSF50022">
    <property type="entry name" value="ISP domain"/>
    <property type="match status" value="1"/>
</dbReference>
<feature type="domain" description="Rieske" evidence="5">
    <location>
        <begin position="43"/>
        <end position="122"/>
    </location>
</feature>
<comment type="caution">
    <text evidence="6">The sequence shown here is derived from an EMBL/GenBank/DDBJ whole genome shotgun (WGS) entry which is preliminary data.</text>
</comment>
<keyword evidence="1" id="KW-0001">2Fe-2S</keyword>
<dbReference type="PANTHER" id="PTHR40261:SF1">
    <property type="entry name" value="RIESKE DOMAIN-CONTAINING PROTEIN"/>
    <property type="match status" value="1"/>
</dbReference>
<dbReference type="STRING" id="1755647.AS156_35635"/>
<dbReference type="EMBL" id="VITY01000016">
    <property type="protein sequence ID" value="TWB89389.1"/>
    <property type="molecule type" value="Genomic_DNA"/>
</dbReference>
<dbReference type="GO" id="GO:0046872">
    <property type="term" value="F:metal ion binding"/>
    <property type="evidence" value="ECO:0007669"/>
    <property type="project" value="UniProtKB-KW"/>
</dbReference>
<organism evidence="6 7">
    <name type="scientific">Bradyrhizobium macuxiense</name>
    <dbReference type="NCBI Taxonomy" id="1755647"/>
    <lineage>
        <taxon>Bacteria</taxon>
        <taxon>Pseudomonadati</taxon>
        <taxon>Pseudomonadota</taxon>
        <taxon>Alphaproteobacteria</taxon>
        <taxon>Hyphomicrobiales</taxon>
        <taxon>Nitrobacteraceae</taxon>
        <taxon>Bradyrhizobium</taxon>
    </lineage>
</organism>
<dbReference type="Proteomes" id="UP000321304">
    <property type="component" value="Unassembled WGS sequence"/>
</dbReference>
<protein>
    <submittedName>
        <fullName evidence="6">Rieske-like 2Fe-2S protein</fullName>
    </submittedName>
</protein>
<dbReference type="AlphaFoldDB" id="A0A560L276"/>
<keyword evidence="4" id="KW-0411">Iron-sulfur</keyword>
<dbReference type="RefSeq" id="WP_167529326.1">
    <property type="nucleotide sequence ID" value="NZ_VITY01000016.1"/>
</dbReference>
<evidence type="ECO:0000313" key="6">
    <source>
        <dbReference type="EMBL" id="TWB89389.1"/>
    </source>
</evidence>
<dbReference type="CDD" id="cd03467">
    <property type="entry name" value="Rieske"/>
    <property type="match status" value="1"/>
</dbReference>
<keyword evidence="3" id="KW-0408">Iron</keyword>
<evidence type="ECO:0000256" key="4">
    <source>
        <dbReference type="ARBA" id="ARBA00023014"/>
    </source>
</evidence>
<evidence type="ECO:0000256" key="2">
    <source>
        <dbReference type="ARBA" id="ARBA00022723"/>
    </source>
</evidence>
<dbReference type="PROSITE" id="PS51296">
    <property type="entry name" value="RIESKE"/>
    <property type="match status" value="1"/>
</dbReference>
<name>A0A560L276_9BRAD</name>
<accession>A0A560L276</accession>
<dbReference type="Gene3D" id="2.102.10.10">
    <property type="entry name" value="Rieske [2Fe-2S] iron-sulphur domain"/>
    <property type="match status" value="1"/>
</dbReference>
<sequence length="136" mass="15096">MTKQAVQPNTVYAICGFNDISSRRAMGFHLMIVGEDGKHRPWSIIVVRWGKKVLGYLNKCPHNDVNLDWERNEFFDPYGIRLMCGKHGSTFELGTGRCIDGPCKGGELTPVALTVLDGDICVIGVRLVEEDRAGES</sequence>
<evidence type="ECO:0000259" key="5">
    <source>
        <dbReference type="PROSITE" id="PS51296"/>
    </source>
</evidence>
<evidence type="ECO:0000313" key="7">
    <source>
        <dbReference type="Proteomes" id="UP000321304"/>
    </source>
</evidence>
<keyword evidence="7" id="KW-1185">Reference proteome</keyword>
<proteinExistence type="predicted"/>
<gene>
    <name evidence="6" type="ORF">FBZ93_116106</name>
</gene>
<dbReference type="InterPro" id="IPR036922">
    <property type="entry name" value="Rieske_2Fe-2S_sf"/>
</dbReference>
<evidence type="ECO:0000256" key="1">
    <source>
        <dbReference type="ARBA" id="ARBA00022714"/>
    </source>
</evidence>